<protein>
    <submittedName>
        <fullName evidence="1">Uncharacterized protein</fullName>
    </submittedName>
</protein>
<dbReference type="EMBL" id="MU267626">
    <property type="protein sequence ID" value="KAH7913676.1"/>
    <property type="molecule type" value="Genomic_DNA"/>
</dbReference>
<dbReference type="Proteomes" id="UP000790377">
    <property type="component" value="Unassembled WGS sequence"/>
</dbReference>
<evidence type="ECO:0000313" key="1">
    <source>
        <dbReference type="EMBL" id="KAH7913676.1"/>
    </source>
</evidence>
<evidence type="ECO:0000313" key="2">
    <source>
        <dbReference type="Proteomes" id="UP000790377"/>
    </source>
</evidence>
<proteinExistence type="predicted"/>
<sequence>MIAFRVLATLSLFLTVALAAQYNVSAYETTWCTNEVASIAADNTYSGCIASPFGNSLELVELPAGCDVDMWYFANCTQLVTSTEGPLTNGPGCTATAELVFQSFTVTCST</sequence>
<organism evidence="1 2">
    <name type="scientific">Hygrophoropsis aurantiaca</name>
    <dbReference type="NCBI Taxonomy" id="72124"/>
    <lineage>
        <taxon>Eukaryota</taxon>
        <taxon>Fungi</taxon>
        <taxon>Dikarya</taxon>
        <taxon>Basidiomycota</taxon>
        <taxon>Agaricomycotina</taxon>
        <taxon>Agaricomycetes</taxon>
        <taxon>Agaricomycetidae</taxon>
        <taxon>Boletales</taxon>
        <taxon>Coniophorineae</taxon>
        <taxon>Hygrophoropsidaceae</taxon>
        <taxon>Hygrophoropsis</taxon>
    </lineage>
</organism>
<reference evidence="1" key="1">
    <citation type="journal article" date="2021" name="New Phytol.">
        <title>Evolutionary innovations through gain and loss of genes in the ectomycorrhizal Boletales.</title>
        <authorList>
            <person name="Wu G."/>
            <person name="Miyauchi S."/>
            <person name="Morin E."/>
            <person name="Kuo A."/>
            <person name="Drula E."/>
            <person name="Varga T."/>
            <person name="Kohler A."/>
            <person name="Feng B."/>
            <person name="Cao Y."/>
            <person name="Lipzen A."/>
            <person name="Daum C."/>
            <person name="Hundley H."/>
            <person name="Pangilinan J."/>
            <person name="Johnson J."/>
            <person name="Barry K."/>
            <person name="LaButti K."/>
            <person name="Ng V."/>
            <person name="Ahrendt S."/>
            <person name="Min B."/>
            <person name="Choi I.G."/>
            <person name="Park H."/>
            <person name="Plett J.M."/>
            <person name="Magnuson J."/>
            <person name="Spatafora J.W."/>
            <person name="Nagy L.G."/>
            <person name="Henrissat B."/>
            <person name="Grigoriev I.V."/>
            <person name="Yang Z.L."/>
            <person name="Xu J."/>
            <person name="Martin F.M."/>
        </authorList>
    </citation>
    <scope>NUCLEOTIDE SEQUENCE</scope>
    <source>
        <strain evidence="1">ATCC 28755</strain>
    </source>
</reference>
<keyword evidence="2" id="KW-1185">Reference proteome</keyword>
<gene>
    <name evidence="1" type="ORF">BJ138DRAFT_1145476</name>
</gene>
<comment type="caution">
    <text evidence="1">The sequence shown here is derived from an EMBL/GenBank/DDBJ whole genome shotgun (WGS) entry which is preliminary data.</text>
</comment>
<accession>A0ACB8AJZ0</accession>
<name>A0ACB8AJZ0_9AGAM</name>